<dbReference type="Pfam" id="PF00069">
    <property type="entry name" value="Pkinase"/>
    <property type="match status" value="1"/>
</dbReference>
<proteinExistence type="predicted"/>
<dbReference type="CDD" id="cd05123">
    <property type="entry name" value="STKc_AGC"/>
    <property type="match status" value="1"/>
</dbReference>
<organism evidence="9 10">
    <name type="scientific">Pelagomonas calceolata</name>
    <dbReference type="NCBI Taxonomy" id="35677"/>
    <lineage>
        <taxon>Eukaryota</taxon>
        <taxon>Sar</taxon>
        <taxon>Stramenopiles</taxon>
        <taxon>Ochrophyta</taxon>
        <taxon>Pelagophyceae</taxon>
        <taxon>Pelagomonadales</taxon>
        <taxon>Pelagomonadaceae</taxon>
        <taxon>Pelagomonas</taxon>
    </lineage>
</organism>
<dbReference type="PROSITE" id="PS50011">
    <property type="entry name" value="PROTEIN_KINASE_DOM"/>
    <property type="match status" value="1"/>
</dbReference>
<dbReference type="InterPro" id="IPR000719">
    <property type="entry name" value="Prot_kinase_dom"/>
</dbReference>
<evidence type="ECO:0000256" key="2">
    <source>
        <dbReference type="ARBA" id="ARBA00022679"/>
    </source>
</evidence>
<evidence type="ECO:0000256" key="4">
    <source>
        <dbReference type="ARBA" id="ARBA00022777"/>
    </source>
</evidence>
<dbReference type="OrthoDB" id="76001at2759"/>
<reference evidence="9" key="1">
    <citation type="submission" date="2021-11" db="EMBL/GenBank/DDBJ databases">
        <authorList>
            <consortium name="Genoscope - CEA"/>
            <person name="William W."/>
        </authorList>
    </citation>
    <scope>NUCLEOTIDE SEQUENCE</scope>
</reference>
<dbReference type="Proteomes" id="UP000789595">
    <property type="component" value="Unassembled WGS sequence"/>
</dbReference>
<dbReference type="GO" id="GO:0005524">
    <property type="term" value="F:ATP binding"/>
    <property type="evidence" value="ECO:0007669"/>
    <property type="project" value="UniProtKB-UniRule"/>
</dbReference>
<dbReference type="EMBL" id="CAKKNE010000002">
    <property type="protein sequence ID" value="CAH0367671.1"/>
    <property type="molecule type" value="Genomic_DNA"/>
</dbReference>
<feature type="compositionally biased region" description="Basic and acidic residues" evidence="7">
    <location>
        <begin position="18"/>
        <end position="33"/>
    </location>
</feature>
<keyword evidence="10" id="KW-1185">Reference proteome</keyword>
<feature type="binding site" evidence="6">
    <location>
        <position position="111"/>
    </location>
    <ligand>
        <name>ATP</name>
        <dbReference type="ChEBI" id="CHEBI:30616"/>
    </ligand>
</feature>
<keyword evidence="5 6" id="KW-0067">ATP-binding</keyword>
<dbReference type="PROSITE" id="PS00107">
    <property type="entry name" value="PROTEIN_KINASE_ATP"/>
    <property type="match status" value="1"/>
</dbReference>
<evidence type="ECO:0000259" key="8">
    <source>
        <dbReference type="PROSITE" id="PS50011"/>
    </source>
</evidence>
<sequence length="467" mass="51305">MPLSLFGRSSPRRKSRKQHEDEPNTAKSDEPLRKSWSRSLSRTSSRLTRSLSALSLGRSRSDVTASSSVSDTREAEDRFEVLEEIGRGAFSTVVLARKRQPPDEGCLFAMKVCQKKEPGKKDRRKPPNSKAEPFILGFLQSKGGPFVIDLRYAFQAQDSFYLVTDYFSRGSLETLLKRRQVSLESCVAAFAELVVALTFLHAHGVVHRDCKPSNVLIDDQGHCVVADFGLAALGKDPLQGCRSFCGSVEYMAPEILRGHAYGVAVDWWALGILVGELATGSTPFHAETPRQLMASILNDTPSLPEDESLAVTLEALLEKEPHSRPLADDVRAAPAFASTDWHAVEQLLAPPFPEIDSESFFPEPSPAMEVSRVTTSPESSLEATTALDRRRVHRTMSAPLMPPPPPRTGDTASPRAWASRSPAAVVESESDDEDEAQFYAVEAPTMPRPGADRYGKPRLETLAVAEF</sequence>
<evidence type="ECO:0000256" key="6">
    <source>
        <dbReference type="PROSITE-ProRule" id="PRU10141"/>
    </source>
</evidence>
<evidence type="ECO:0000313" key="10">
    <source>
        <dbReference type="Proteomes" id="UP000789595"/>
    </source>
</evidence>
<feature type="compositionally biased region" description="Low complexity" evidence="7">
    <location>
        <begin position="37"/>
        <end position="53"/>
    </location>
</feature>
<feature type="region of interest" description="Disordered" evidence="7">
    <location>
        <begin position="389"/>
        <end position="435"/>
    </location>
</feature>
<dbReference type="InterPro" id="IPR011009">
    <property type="entry name" value="Kinase-like_dom_sf"/>
</dbReference>
<name>A0A8J2SC48_9STRA</name>
<dbReference type="InterPro" id="IPR045270">
    <property type="entry name" value="STKc_AGC"/>
</dbReference>
<evidence type="ECO:0000256" key="1">
    <source>
        <dbReference type="ARBA" id="ARBA00022527"/>
    </source>
</evidence>
<accession>A0A8J2SC48</accession>
<dbReference type="AlphaFoldDB" id="A0A8J2SC48"/>
<keyword evidence="2" id="KW-0808">Transferase</keyword>
<dbReference type="SUPFAM" id="SSF56112">
    <property type="entry name" value="Protein kinase-like (PK-like)"/>
    <property type="match status" value="1"/>
</dbReference>
<dbReference type="GO" id="GO:0004674">
    <property type="term" value="F:protein serine/threonine kinase activity"/>
    <property type="evidence" value="ECO:0007669"/>
    <property type="project" value="UniProtKB-KW"/>
</dbReference>
<keyword evidence="3 6" id="KW-0547">Nucleotide-binding</keyword>
<comment type="caution">
    <text evidence="9">The sequence shown here is derived from an EMBL/GenBank/DDBJ whole genome shotgun (WGS) entry which is preliminary data.</text>
</comment>
<dbReference type="Gene3D" id="1.10.510.10">
    <property type="entry name" value="Transferase(Phosphotransferase) domain 1"/>
    <property type="match status" value="1"/>
</dbReference>
<evidence type="ECO:0000256" key="7">
    <source>
        <dbReference type="SAM" id="MobiDB-lite"/>
    </source>
</evidence>
<dbReference type="Gene3D" id="3.30.200.20">
    <property type="entry name" value="Phosphorylase Kinase, domain 1"/>
    <property type="match status" value="1"/>
</dbReference>
<evidence type="ECO:0000256" key="3">
    <source>
        <dbReference type="ARBA" id="ARBA00022741"/>
    </source>
</evidence>
<evidence type="ECO:0000313" key="9">
    <source>
        <dbReference type="EMBL" id="CAH0367671.1"/>
    </source>
</evidence>
<dbReference type="InterPro" id="IPR017441">
    <property type="entry name" value="Protein_kinase_ATP_BS"/>
</dbReference>
<feature type="domain" description="Protein kinase" evidence="8">
    <location>
        <begin position="79"/>
        <end position="336"/>
    </location>
</feature>
<feature type="region of interest" description="Disordered" evidence="7">
    <location>
        <begin position="1"/>
        <end position="53"/>
    </location>
</feature>
<keyword evidence="1" id="KW-0723">Serine/threonine-protein kinase</keyword>
<keyword evidence="4" id="KW-0418">Kinase</keyword>
<gene>
    <name evidence="9" type="ORF">PECAL_2P07040</name>
</gene>
<evidence type="ECO:0000256" key="5">
    <source>
        <dbReference type="ARBA" id="ARBA00022840"/>
    </source>
</evidence>
<dbReference type="PANTHER" id="PTHR24351">
    <property type="entry name" value="RIBOSOMAL PROTEIN S6 KINASE"/>
    <property type="match status" value="1"/>
</dbReference>
<protein>
    <recommendedName>
        <fullName evidence="8">Protein kinase domain-containing protein</fullName>
    </recommendedName>
</protein>
<feature type="compositionally biased region" description="Low complexity" evidence="7">
    <location>
        <begin position="412"/>
        <end position="427"/>
    </location>
</feature>